<dbReference type="GO" id="GO:0045944">
    <property type="term" value="P:positive regulation of transcription by RNA polymerase II"/>
    <property type="evidence" value="ECO:0007669"/>
    <property type="project" value="TreeGrafter"/>
</dbReference>
<reference evidence="7 8" key="1">
    <citation type="submission" date="2018-08" db="EMBL/GenBank/DDBJ databases">
        <title>Draft genome of the lignicolous fungus Coniochaeta pulveracea.</title>
        <authorList>
            <person name="Borstlap C.J."/>
            <person name="De Witt R.N."/>
            <person name="Botha A."/>
            <person name="Volschenk H."/>
        </authorList>
    </citation>
    <scope>NUCLEOTIDE SEQUENCE [LARGE SCALE GENOMIC DNA]</scope>
    <source>
        <strain evidence="7 8">CAB683</strain>
    </source>
</reference>
<protein>
    <recommendedName>
        <fullName evidence="9">Zn(2)-C6 fungal-type domain-containing protein</fullName>
    </recommendedName>
</protein>
<dbReference type="AlphaFoldDB" id="A0A420YBJ3"/>
<keyword evidence="4" id="KW-0238">DNA-binding</keyword>
<dbReference type="Proteomes" id="UP000275385">
    <property type="component" value="Unassembled WGS sequence"/>
</dbReference>
<accession>A0A420YBJ3</accession>
<keyword evidence="5" id="KW-0804">Transcription</keyword>
<dbReference type="GO" id="GO:0003700">
    <property type="term" value="F:DNA-binding transcription factor activity"/>
    <property type="evidence" value="ECO:0007669"/>
    <property type="project" value="TreeGrafter"/>
</dbReference>
<dbReference type="EMBL" id="QVQW01000023">
    <property type="protein sequence ID" value="RKU45100.1"/>
    <property type="molecule type" value="Genomic_DNA"/>
</dbReference>
<dbReference type="GO" id="GO:0005634">
    <property type="term" value="C:nucleus"/>
    <property type="evidence" value="ECO:0007669"/>
    <property type="project" value="UniProtKB-SubCell"/>
</dbReference>
<keyword evidence="6" id="KW-0539">Nucleus</keyword>
<evidence type="ECO:0000256" key="5">
    <source>
        <dbReference type="ARBA" id="ARBA00023163"/>
    </source>
</evidence>
<name>A0A420YBJ3_9PEZI</name>
<evidence type="ECO:0008006" key="9">
    <source>
        <dbReference type="Google" id="ProtNLM"/>
    </source>
</evidence>
<evidence type="ECO:0000256" key="2">
    <source>
        <dbReference type="ARBA" id="ARBA00022833"/>
    </source>
</evidence>
<dbReference type="Pfam" id="PF11951">
    <property type="entry name" value="Fungal_trans_2"/>
    <property type="match status" value="1"/>
</dbReference>
<gene>
    <name evidence="7" type="ORF">DL546_001622</name>
</gene>
<dbReference type="GO" id="GO:0000976">
    <property type="term" value="F:transcription cis-regulatory region binding"/>
    <property type="evidence" value="ECO:0007669"/>
    <property type="project" value="TreeGrafter"/>
</dbReference>
<evidence type="ECO:0000313" key="8">
    <source>
        <dbReference type="Proteomes" id="UP000275385"/>
    </source>
</evidence>
<comment type="subcellular location">
    <subcellularLocation>
        <location evidence="1">Nucleus</location>
    </subcellularLocation>
</comment>
<evidence type="ECO:0000256" key="3">
    <source>
        <dbReference type="ARBA" id="ARBA00023015"/>
    </source>
</evidence>
<keyword evidence="2" id="KW-0862">Zinc</keyword>
<evidence type="ECO:0000256" key="6">
    <source>
        <dbReference type="ARBA" id="ARBA00023242"/>
    </source>
</evidence>
<dbReference type="PANTHER" id="PTHR37534">
    <property type="entry name" value="TRANSCRIPTIONAL ACTIVATOR PROTEIN UGA3"/>
    <property type="match status" value="1"/>
</dbReference>
<dbReference type="PANTHER" id="PTHR37534:SF48">
    <property type="entry name" value="FINGER DOMAIN PROTEIN, PUTATIVE-RELATED"/>
    <property type="match status" value="1"/>
</dbReference>
<keyword evidence="3" id="KW-0805">Transcription regulation</keyword>
<comment type="caution">
    <text evidence="7">The sequence shown here is derived from an EMBL/GenBank/DDBJ whole genome shotgun (WGS) entry which is preliminary data.</text>
</comment>
<organism evidence="7 8">
    <name type="scientific">Coniochaeta pulveracea</name>
    <dbReference type="NCBI Taxonomy" id="177199"/>
    <lineage>
        <taxon>Eukaryota</taxon>
        <taxon>Fungi</taxon>
        <taxon>Dikarya</taxon>
        <taxon>Ascomycota</taxon>
        <taxon>Pezizomycotina</taxon>
        <taxon>Sordariomycetes</taxon>
        <taxon>Sordariomycetidae</taxon>
        <taxon>Coniochaetales</taxon>
        <taxon>Coniochaetaceae</taxon>
        <taxon>Coniochaeta</taxon>
    </lineage>
</organism>
<proteinExistence type="predicted"/>
<evidence type="ECO:0000256" key="1">
    <source>
        <dbReference type="ARBA" id="ARBA00004123"/>
    </source>
</evidence>
<dbReference type="InterPro" id="IPR021858">
    <property type="entry name" value="Fun_TF"/>
</dbReference>
<evidence type="ECO:0000256" key="4">
    <source>
        <dbReference type="ARBA" id="ARBA00023125"/>
    </source>
</evidence>
<dbReference type="OrthoDB" id="5386330at2759"/>
<keyword evidence="8" id="KW-1185">Reference proteome</keyword>
<evidence type="ECO:0000313" key="7">
    <source>
        <dbReference type="EMBL" id="RKU45100.1"/>
    </source>
</evidence>
<sequence length="490" mass="54708">MDEKRKRHCWECLRRRLVCDSIQSGCKRCFTSGITCPGYGDTKPSRLKWLAPGRVTSRTRRARDTGTNGLVKNSYGDSVTRARPDASLSRFRMRTEECDLGQAILYYNSCIYQDLLPVQTLGQNSGIYPITTDMLHRGSSYPDHVRLMLLCVTLSHRVNRTRGPTRFEHLSESFYLYRGKIIRSLNSDLDVEQKRTSDAVLAGVTTLLLSDVQQGASSNWRHHFNAVEKLIALRGGIREVARLGRVDALLRLYIFIAVIGNTTSPASDLIMTGSHLQDLEFILELVSDPVNEILPSPLSAEIIKINHLRMLAMQLEGSDLSMVQEAFGILQRIYAFSSEDWAAMKPLSHDEWTLIGVIHQEAVSIYCISSLQSVSVLPHTAALRAQCAAHGQRLQTLLASALSSPSLKIFMLWPVIMLGMEAVHGPASLRSFVVHHLPELSKHIGTYVPLTAKGVLERFWASGDTRWDSCFDRPYAFAAQIAVDISGVVP</sequence>